<dbReference type="AlphaFoldDB" id="A0A381Y7D7"/>
<protein>
    <recommendedName>
        <fullName evidence="1">4Fe-4S ferredoxin-type domain-containing protein</fullName>
    </recommendedName>
</protein>
<reference evidence="2" key="1">
    <citation type="submission" date="2018-05" db="EMBL/GenBank/DDBJ databases">
        <authorList>
            <person name="Lanie J.A."/>
            <person name="Ng W.-L."/>
            <person name="Kazmierczak K.M."/>
            <person name="Andrzejewski T.M."/>
            <person name="Davidsen T.M."/>
            <person name="Wayne K.J."/>
            <person name="Tettelin H."/>
            <person name="Glass J.I."/>
            <person name="Rusch D."/>
            <person name="Podicherti R."/>
            <person name="Tsui H.-C.T."/>
            <person name="Winkler M.E."/>
        </authorList>
    </citation>
    <scope>NUCLEOTIDE SEQUENCE</scope>
</reference>
<dbReference type="InterPro" id="IPR017896">
    <property type="entry name" value="4Fe4S_Fe-S-bd"/>
</dbReference>
<dbReference type="PROSITE" id="PS51379">
    <property type="entry name" value="4FE4S_FER_2"/>
    <property type="match status" value="1"/>
</dbReference>
<evidence type="ECO:0000313" key="2">
    <source>
        <dbReference type="EMBL" id="SVA72979.1"/>
    </source>
</evidence>
<organism evidence="2">
    <name type="scientific">marine metagenome</name>
    <dbReference type="NCBI Taxonomy" id="408172"/>
    <lineage>
        <taxon>unclassified sequences</taxon>
        <taxon>metagenomes</taxon>
        <taxon>ecological metagenomes</taxon>
    </lineage>
</organism>
<evidence type="ECO:0000259" key="1">
    <source>
        <dbReference type="PROSITE" id="PS51379"/>
    </source>
</evidence>
<proteinExistence type="predicted"/>
<name>A0A381Y7D7_9ZZZZ</name>
<gene>
    <name evidence="2" type="ORF">METZ01_LOCUS125833</name>
</gene>
<dbReference type="EMBL" id="UINC01017567">
    <property type="protein sequence ID" value="SVA72979.1"/>
    <property type="molecule type" value="Genomic_DNA"/>
</dbReference>
<feature type="domain" description="4Fe-4S ferredoxin-type" evidence="1">
    <location>
        <begin position="3"/>
        <end position="32"/>
    </location>
</feature>
<sequence>MIKRVWIEEGCVTCGNSEQVCPEVFEINIEKETAEIKNVDDLSIFADQIKLAAASCPVSVIKYEEE</sequence>
<dbReference type="Pfam" id="PF13370">
    <property type="entry name" value="Fer4_13"/>
    <property type="match status" value="1"/>
</dbReference>
<dbReference type="SUPFAM" id="SSF54862">
    <property type="entry name" value="4Fe-4S ferredoxins"/>
    <property type="match status" value="1"/>
</dbReference>
<dbReference type="Gene3D" id="3.30.70.20">
    <property type="match status" value="1"/>
</dbReference>
<accession>A0A381Y7D7</accession>